<keyword evidence="1" id="KW-1133">Transmembrane helix</keyword>
<feature type="transmembrane region" description="Helical" evidence="1">
    <location>
        <begin position="297"/>
        <end position="316"/>
    </location>
</feature>
<feature type="transmembrane region" description="Helical" evidence="1">
    <location>
        <begin position="169"/>
        <end position="190"/>
    </location>
</feature>
<geneLocation type="chloroplast" evidence="2"/>
<sequence length="939" mass="110161">MSTIPLIETLKNTIEAINEIYEVQTPGVQWITFLKFSWNVILDWILYIGTFQWLNDFVRFSINIPKEAESIFADLVNNFFNNPYPQKLDLFLDKTTELNTQAFFGISFFYGFFNCFFLYFPLSPSQFIWLRRVIIDGEWAGRAATIGIICGHLSLLGSCLFGFRTLINTWFGIEPLSYFLGIWLIFFVIFEMTHSPFRILKKHKKKELLKIFLINFSLVWTDQSGFYQFFGNLSLQSGISPLDFTLYNSQISIILYFCGIIFGSFFWTFAISNIILHFGYYFPRFTNYPYSFWIRGVNHFCLIGCITLTITSFPYYGTDYLFTNLLGFKSQDNIFETLTLPKLKANTKDVAKGRMGEKSSFASIDTDLSLFDRGQYAGGPIVEFHIESLNYQEEYAWRSRFDKLSSRSLNKGGGLFNQYLTTQLGPVEDALKKQRREKKRAQQMKKIKKLITKNEWLDSDSLNKKSSQLTKTKYDLSNLFVSTNLNKKSNSQLNLSSRFVLPSNPNFAKLLFYYENIIERFIEDYTAEANTEDSVVPDLVDEKMIHFSAFSEIAKYGFDLFSMFEALEFDPVDEEVAKEIKEKFSENLIYRFLVNFDISSFLKRQIPKQRLTTKDEISLFEKRLALGEYYDTLRNYSALPIKKIFQPLFGGPKSYSNRIYNQQFKGTLKIVERLFSIHLEDEKNIPELPNPDPDSFIVPENPENRTKEEEQQQLYFKLQKEPSVLKFDQPLYKDTFLKSNPLIHEQFMEYSAKATQDADSIPFIKEGQPLPFFVGWDNEKRKFVITNRLLTRQKIFKNVFVIKDDFSKFRKTLNASKENIQDFTFTTWPVTAKALQKNPYLSRLFQTREDTLKKGSGDDLFKYSEPFMEEDSIIYDKLPTLVNRVELKNPEKLQTFLKPVRGGWVWPGNSQLKYKIMIPSQVQNIFKNWNFLNLERKRN</sequence>
<accession>A0A386AYD7</accession>
<feature type="transmembrane region" description="Helical" evidence="1">
    <location>
        <begin position="211"/>
        <end position="230"/>
    </location>
</feature>
<dbReference type="AlphaFoldDB" id="A0A386AYD7"/>
<evidence type="ECO:0000256" key="1">
    <source>
        <dbReference type="SAM" id="Phobius"/>
    </source>
</evidence>
<evidence type="ECO:0000313" key="2">
    <source>
        <dbReference type="EMBL" id="AYC64466.1"/>
    </source>
</evidence>
<proteinExistence type="predicted"/>
<feature type="transmembrane region" description="Helical" evidence="1">
    <location>
        <begin position="250"/>
        <end position="276"/>
    </location>
</feature>
<gene>
    <name evidence="2" type="primary">ycf1</name>
</gene>
<dbReference type="EMBL" id="MH591097">
    <property type="protein sequence ID" value="AYC64466.1"/>
    <property type="molecule type" value="Genomic_DNA"/>
</dbReference>
<feature type="transmembrane region" description="Helical" evidence="1">
    <location>
        <begin position="143"/>
        <end position="163"/>
    </location>
</feature>
<reference evidence="2" key="1">
    <citation type="submission" date="2018-07" db="EMBL/GenBank/DDBJ databases">
        <authorList>
            <person name="Quirk P.G."/>
            <person name="Krulwich T.A."/>
        </authorList>
    </citation>
    <scope>NUCLEOTIDE SEQUENCE</scope>
</reference>
<evidence type="ECO:0008006" key="3">
    <source>
        <dbReference type="Google" id="ProtNLM"/>
    </source>
</evidence>
<keyword evidence="1" id="KW-0812">Transmembrane</keyword>
<name>A0A386AYD7_9CHLO</name>
<keyword evidence="2" id="KW-0934">Plastid</keyword>
<reference evidence="2" key="2">
    <citation type="journal article" date="2019" name="Mol. Phylogenet. Evol.">
        <title>Reassessment of the classification of bryopsidales (chlorophyta) based on chloroplast phylogenomic analyses.</title>
        <authorList>
            <person name="Cremen M.C."/>
            <person name="Leliaert F."/>
            <person name="West J."/>
            <person name="Lam D.W."/>
            <person name="Shimada S."/>
            <person name="Lopez-Bautista J.M."/>
            <person name="Verbruggen H."/>
        </authorList>
    </citation>
    <scope>NUCLEOTIDE SEQUENCE</scope>
</reference>
<keyword evidence="2" id="KW-0150">Chloroplast</keyword>
<protein>
    <recommendedName>
        <fullName evidence="3">Ycf1</fullName>
    </recommendedName>
</protein>
<feature type="transmembrane region" description="Helical" evidence="1">
    <location>
        <begin position="102"/>
        <end position="122"/>
    </location>
</feature>
<keyword evidence="1" id="KW-0472">Membrane</keyword>
<organism evidence="2">
    <name type="scientific">Pseudochlorodesmis sp. HV01306c</name>
    <dbReference type="NCBI Taxonomy" id="2358490"/>
    <lineage>
        <taxon>Eukaryota</taxon>
        <taxon>Viridiplantae</taxon>
        <taxon>Chlorophyta</taxon>
        <taxon>core chlorophytes</taxon>
        <taxon>Ulvophyceae</taxon>
        <taxon>TCBD clade</taxon>
        <taxon>Bryopsidales</taxon>
        <taxon>Bryopsidineae</taxon>
        <taxon>Bryopsidaceae</taxon>
        <taxon>Pseudochlorodesmis</taxon>
    </lineage>
</organism>